<evidence type="ECO:0000256" key="2">
    <source>
        <dbReference type="ARBA" id="ARBA00022679"/>
    </source>
</evidence>
<dbReference type="Pfam" id="PF00535">
    <property type="entry name" value="Glycos_transf_2"/>
    <property type="match status" value="1"/>
</dbReference>
<reference evidence="5" key="1">
    <citation type="submission" date="2016-11" db="EMBL/GenBank/DDBJ databases">
        <authorList>
            <person name="Varghese N."/>
            <person name="Submissions S."/>
        </authorList>
    </citation>
    <scope>NUCLEOTIDE SEQUENCE [LARGE SCALE GENOMIC DNA]</scope>
    <source>
        <strain evidence="5">313</strain>
    </source>
</reference>
<feature type="domain" description="Glycosyltransferase 2-like" evidence="3">
    <location>
        <begin position="7"/>
        <end position="157"/>
    </location>
</feature>
<proteinExistence type="predicted"/>
<dbReference type="AlphaFoldDB" id="A0A1N6HJQ8"/>
<keyword evidence="1" id="KW-0328">Glycosyltransferase</keyword>
<keyword evidence="2 4" id="KW-0808">Transferase</keyword>
<protein>
    <submittedName>
        <fullName evidence="4">Glycosyltransferase involved in cell wall bisynthesis</fullName>
    </submittedName>
</protein>
<dbReference type="eggNOG" id="COG1215">
    <property type="taxonomic scope" value="Bacteria"/>
</dbReference>
<organism evidence="4 5">
    <name type="scientific">Carnobacterium alterfunditum</name>
    <dbReference type="NCBI Taxonomy" id="28230"/>
    <lineage>
        <taxon>Bacteria</taxon>
        <taxon>Bacillati</taxon>
        <taxon>Bacillota</taxon>
        <taxon>Bacilli</taxon>
        <taxon>Lactobacillales</taxon>
        <taxon>Carnobacteriaceae</taxon>
        <taxon>Carnobacterium</taxon>
    </lineage>
</organism>
<keyword evidence="5" id="KW-1185">Reference proteome</keyword>
<dbReference type="PANTHER" id="PTHR22916:SF51">
    <property type="entry name" value="GLYCOSYLTRANSFERASE EPSH-RELATED"/>
    <property type="match status" value="1"/>
</dbReference>
<dbReference type="STRING" id="28230.SAMN05878443_1900"/>
<dbReference type="PANTHER" id="PTHR22916">
    <property type="entry name" value="GLYCOSYLTRANSFERASE"/>
    <property type="match status" value="1"/>
</dbReference>
<dbReference type="Proteomes" id="UP000184758">
    <property type="component" value="Unassembled WGS sequence"/>
</dbReference>
<evidence type="ECO:0000256" key="1">
    <source>
        <dbReference type="ARBA" id="ARBA00022676"/>
    </source>
</evidence>
<dbReference type="Gene3D" id="3.90.550.10">
    <property type="entry name" value="Spore Coat Polysaccharide Biosynthesis Protein SpsA, Chain A"/>
    <property type="match status" value="1"/>
</dbReference>
<dbReference type="SUPFAM" id="SSF53448">
    <property type="entry name" value="Nucleotide-diphospho-sugar transferases"/>
    <property type="match status" value="1"/>
</dbReference>
<gene>
    <name evidence="4" type="ORF">SAMN05878443_1900</name>
</gene>
<dbReference type="InterPro" id="IPR029044">
    <property type="entry name" value="Nucleotide-diphossugar_trans"/>
</dbReference>
<name>A0A1N6HJQ8_9LACT</name>
<dbReference type="OrthoDB" id="8773442at2"/>
<evidence type="ECO:0000313" key="4">
    <source>
        <dbReference type="EMBL" id="SIO19967.1"/>
    </source>
</evidence>
<dbReference type="EMBL" id="FSRN01000001">
    <property type="protein sequence ID" value="SIO19967.1"/>
    <property type="molecule type" value="Genomic_DNA"/>
</dbReference>
<evidence type="ECO:0000313" key="5">
    <source>
        <dbReference type="Proteomes" id="UP000184758"/>
    </source>
</evidence>
<sequence>METPLISVIIPVYNIAEYLPRCIDSVISQTYKQLEIILIDDGSTDRSPEICKSYVQKDRRIKFISKKNGGQGSARNLGLSLCTGDFVTFVDSDDWLVNDIYSHCVNIIKKSKPDIVSFNCIETNGDVEIDKDLNFQLESVYKDELLRDYLYRGQTDRAPFTVWRKVYKKEIIEKIQFDEGKINEDIVFNFKVLSKANSLIHTSKIGYYYYQGNKSTTRNGLKKRDFDLLDASEQLIELAKIEKNKDIYYLARVKEARSYFSLLAKIAMYGFEDDTLDQKEVIKSLKNKLRKKYIFLLKSPIPLSRKLMAGLLIIDVRLLSEPLKMYKKIKK</sequence>
<dbReference type="InterPro" id="IPR001173">
    <property type="entry name" value="Glyco_trans_2-like"/>
</dbReference>
<dbReference type="CDD" id="cd00761">
    <property type="entry name" value="Glyco_tranf_GTA_type"/>
    <property type="match status" value="1"/>
</dbReference>
<dbReference type="RefSeq" id="WP_034545447.1">
    <property type="nucleotide sequence ID" value="NZ_FSRN01000001.1"/>
</dbReference>
<evidence type="ECO:0000259" key="3">
    <source>
        <dbReference type="Pfam" id="PF00535"/>
    </source>
</evidence>
<dbReference type="GO" id="GO:0016757">
    <property type="term" value="F:glycosyltransferase activity"/>
    <property type="evidence" value="ECO:0007669"/>
    <property type="project" value="UniProtKB-KW"/>
</dbReference>
<accession>A0A1N6HJQ8</accession>